<dbReference type="PIRSF" id="PIRSF017082">
    <property type="entry name" value="YflP"/>
    <property type="match status" value="1"/>
</dbReference>
<evidence type="ECO:0000256" key="1">
    <source>
        <dbReference type="ARBA" id="ARBA00006987"/>
    </source>
</evidence>
<dbReference type="PANTHER" id="PTHR42928">
    <property type="entry name" value="TRICARBOXYLATE-BINDING PROTEIN"/>
    <property type="match status" value="1"/>
</dbReference>
<keyword evidence="3" id="KW-1185">Reference proteome</keyword>
<dbReference type="PANTHER" id="PTHR42928:SF5">
    <property type="entry name" value="BLR1237 PROTEIN"/>
    <property type="match status" value="1"/>
</dbReference>
<evidence type="ECO:0000313" key="2">
    <source>
        <dbReference type="EMBL" id="CAB3654606.1"/>
    </source>
</evidence>
<dbReference type="SUPFAM" id="SSF53850">
    <property type="entry name" value="Periplasmic binding protein-like II"/>
    <property type="match status" value="1"/>
</dbReference>
<dbReference type="Gene3D" id="3.40.190.150">
    <property type="entry name" value="Bordetella uptake gene, domain 1"/>
    <property type="match status" value="1"/>
</dbReference>
<dbReference type="InterPro" id="IPR006311">
    <property type="entry name" value="TAT_signal"/>
</dbReference>
<evidence type="ECO:0008006" key="4">
    <source>
        <dbReference type="Google" id="ProtNLM"/>
    </source>
</evidence>
<dbReference type="CDD" id="cd07012">
    <property type="entry name" value="PBP2_Bug_TTT"/>
    <property type="match status" value="1"/>
</dbReference>
<dbReference type="Pfam" id="PF03401">
    <property type="entry name" value="TctC"/>
    <property type="match status" value="1"/>
</dbReference>
<dbReference type="RefSeq" id="WP_175168490.1">
    <property type="nucleotide sequence ID" value="NZ_CADIJQ010000001.1"/>
</dbReference>
<dbReference type="InterPro" id="IPR005064">
    <property type="entry name" value="BUG"/>
</dbReference>
<comment type="similarity">
    <text evidence="1">Belongs to the UPF0065 (bug) family.</text>
</comment>
<organism evidence="2 3">
    <name type="scientific">Achromobacter kerstersii</name>
    <dbReference type="NCBI Taxonomy" id="1353890"/>
    <lineage>
        <taxon>Bacteria</taxon>
        <taxon>Pseudomonadati</taxon>
        <taxon>Pseudomonadota</taxon>
        <taxon>Betaproteobacteria</taxon>
        <taxon>Burkholderiales</taxon>
        <taxon>Alcaligenaceae</taxon>
        <taxon>Achromobacter</taxon>
    </lineage>
</organism>
<sequence length="335" mass="35551">MTRPFGAPRRRLLAASTFTVLGALGALGGALPWAAAQAQSSYPDKPITIVVPFSPGSATDTSARIIAEKLGPRMNVPVVIENKPGASGTIGSSFTARAQPDGYTLILTSSSTHSATPALFRKLPFDPTGDFIHIVRIATIPMMLVVRDDAPYKTLPELVKATQAKPLNYAYGSPTSQIAGATFNTVAGAAANGVPYKSQPPAVTDLLGGHVDYLFADLSVVTSFMQGGKLRGLAYTGHERAKAFPSVPTLAELGYKNFDLVVWVGVAAPAKTPDAIVQKLNTEVAAILREPDVLQRFESLGMQVSPNTVAEHQSFAQAQRQIWTQRAVDAKIEPQ</sequence>
<proteinExistence type="inferred from homology"/>
<reference evidence="2 3" key="1">
    <citation type="submission" date="2020-04" db="EMBL/GenBank/DDBJ databases">
        <authorList>
            <person name="De Canck E."/>
        </authorList>
    </citation>
    <scope>NUCLEOTIDE SEQUENCE [LARGE SCALE GENOMIC DNA]</scope>
    <source>
        <strain evidence="2 3">LMG 3441</strain>
    </source>
</reference>
<dbReference type="Proteomes" id="UP000494269">
    <property type="component" value="Unassembled WGS sequence"/>
</dbReference>
<dbReference type="Gene3D" id="3.40.190.10">
    <property type="entry name" value="Periplasmic binding protein-like II"/>
    <property type="match status" value="1"/>
</dbReference>
<gene>
    <name evidence="2" type="ORF">LMG3441_00227</name>
</gene>
<accession>A0A6S6Z4X6</accession>
<dbReference type="EMBL" id="CADIJQ010000001">
    <property type="protein sequence ID" value="CAB3654606.1"/>
    <property type="molecule type" value="Genomic_DNA"/>
</dbReference>
<dbReference type="AlphaFoldDB" id="A0A6S6Z4X6"/>
<dbReference type="PROSITE" id="PS51318">
    <property type="entry name" value="TAT"/>
    <property type="match status" value="1"/>
</dbReference>
<dbReference type="InterPro" id="IPR042100">
    <property type="entry name" value="Bug_dom1"/>
</dbReference>
<name>A0A6S6Z4X6_9BURK</name>
<evidence type="ECO:0000313" key="3">
    <source>
        <dbReference type="Proteomes" id="UP000494269"/>
    </source>
</evidence>
<protein>
    <recommendedName>
        <fullName evidence="4">ABC transporter substrate-binding protein</fullName>
    </recommendedName>
</protein>